<dbReference type="InterPro" id="IPR027417">
    <property type="entry name" value="P-loop_NTPase"/>
</dbReference>
<dbReference type="CDD" id="cd02042">
    <property type="entry name" value="ParAB_family"/>
    <property type="match status" value="1"/>
</dbReference>
<feature type="domain" description="AAA" evidence="1">
    <location>
        <begin position="1"/>
        <end position="175"/>
    </location>
</feature>
<dbReference type="Gene3D" id="3.40.50.300">
    <property type="entry name" value="P-loop containing nucleotide triphosphate hydrolases"/>
    <property type="match status" value="1"/>
</dbReference>
<dbReference type="PANTHER" id="PTHR13696">
    <property type="entry name" value="P-LOOP CONTAINING NUCLEOSIDE TRIPHOSPHATE HYDROLASE"/>
    <property type="match status" value="1"/>
</dbReference>
<evidence type="ECO:0000313" key="3">
    <source>
        <dbReference type="Proteomes" id="UP001168167"/>
    </source>
</evidence>
<dbReference type="EMBL" id="JANQAO010000001">
    <property type="protein sequence ID" value="MDM5146875.1"/>
    <property type="molecule type" value="Genomic_DNA"/>
</dbReference>
<keyword evidence="3" id="KW-1185">Reference proteome</keyword>
<protein>
    <submittedName>
        <fullName evidence="2">ParA family protein</fullName>
    </submittedName>
</protein>
<comment type="caution">
    <text evidence="2">The sequence shown here is derived from an EMBL/GenBank/DDBJ whole genome shotgun (WGS) entry which is preliminary data.</text>
</comment>
<organism evidence="2 3">
    <name type="scientific">Candidatus Doriopsillibacter californiensis</name>
    <dbReference type="NCBI Taxonomy" id="2970740"/>
    <lineage>
        <taxon>Bacteria</taxon>
        <taxon>Pseudomonadati</taxon>
        <taxon>Pseudomonadota</taxon>
        <taxon>Gammaproteobacteria</taxon>
        <taxon>Candidatus Tethybacterales</taxon>
        <taxon>Candidatus Persebacteraceae</taxon>
        <taxon>Candidatus Doriopsillibacter</taxon>
    </lineage>
</organism>
<dbReference type="Pfam" id="PF13614">
    <property type="entry name" value="AAA_31"/>
    <property type="match status" value="1"/>
</dbReference>
<dbReference type="PIRSF" id="PIRSF009320">
    <property type="entry name" value="Nuc_binding_HP_1000"/>
    <property type="match status" value="1"/>
</dbReference>
<reference evidence="2" key="1">
    <citation type="submission" date="2022-08" db="EMBL/GenBank/DDBJ databases">
        <authorList>
            <person name="Dzunkova M."/>
            <person name="La Clair J."/>
            <person name="Tyml T."/>
            <person name="Doud D."/>
            <person name="Schulz F."/>
            <person name="Piquer S."/>
            <person name="Porcel Sanchis D."/>
            <person name="Osborn A."/>
            <person name="Robinson D."/>
            <person name="Louie K.B."/>
            <person name="Bowen B.P."/>
            <person name="Bowers R."/>
            <person name="Lee J."/>
            <person name="Arnau Llombart V."/>
            <person name="Diaz Villanueva W."/>
            <person name="Gosliner T."/>
            <person name="Northen T."/>
            <person name="Cheng J.-F."/>
            <person name="Burkart M.D."/>
            <person name="Woyke T."/>
        </authorList>
    </citation>
    <scope>NUCLEOTIDE SEQUENCE</scope>
    <source>
        <strain evidence="2">Df01</strain>
    </source>
</reference>
<name>A0ABT7QJH2_9GAMM</name>
<dbReference type="Proteomes" id="UP001168167">
    <property type="component" value="Unassembled WGS sequence"/>
</dbReference>
<proteinExistence type="predicted"/>
<dbReference type="SUPFAM" id="SSF52540">
    <property type="entry name" value="P-loop containing nucleoside triphosphate hydrolases"/>
    <property type="match status" value="1"/>
</dbReference>
<dbReference type="InterPro" id="IPR025669">
    <property type="entry name" value="AAA_dom"/>
</dbReference>
<evidence type="ECO:0000259" key="1">
    <source>
        <dbReference type="Pfam" id="PF13614"/>
    </source>
</evidence>
<dbReference type="InterPro" id="IPR050678">
    <property type="entry name" value="DNA_Partitioning_ATPase"/>
</dbReference>
<dbReference type="PANTHER" id="PTHR13696:SF52">
    <property type="entry name" value="PARA FAMILY PROTEIN CT_582"/>
    <property type="match status" value="1"/>
</dbReference>
<accession>A0ABT7QJH2</accession>
<gene>
    <name evidence="2" type="ORF">NQX30_00530</name>
</gene>
<evidence type="ECO:0000313" key="2">
    <source>
        <dbReference type="EMBL" id="MDM5146875.1"/>
    </source>
</evidence>
<sequence>MKTFAVINQKGGTGKTTVSINLSARLAELGKKTLLVDIDPQGNATSGSGVEKWHIGGGTYDVLFDREVANCLIYSLVGGYWVLSANMELAGAEIELAGEQLWQCRLRDALATVRDDFDFILIDCPPSLGVLTVNALVAADSVLIPMQCEYFAMEGLSDLAETVRRLRTGWNPSLHVAGIVRSMLDRRNLLSRSISDELQRHFGEKLFSAAVHRNVRVAEAPSHSLPVLTYAPRSSGAKGYRQLGDEFLERFA</sequence>
<reference evidence="2" key="2">
    <citation type="journal article" date="2023" name="Microbiome">
        <title>Synthase-selected sorting approach identifies a beta-lactone synthase in a nudibranch symbiotic bacterium.</title>
        <authorList>
            <person name="Dzunkova M."/>
            <person name="La Clair J.J."/>
            <person name="Tyml T."/>
            <person name="Doud D."/>
            <person name="Schulz F."/>
            <person name="Piquer-Esteban S."/>
            <person name="Porcel Sanchis D."/>
            <person name="Osborn A."/>
            <person name="Robinson D."/>
            <person name="Louie K.B."/>
            <person name="Bowen B.P."/>
            <person name="Bowers R.M."/>
            <person name="Lee J."/>
            <person name="Arnau V."/>
            <person name="Diaz-Villanueva W."/>
            <person name="Stepanauskas R."/>
            <person name="Gosliner T."/>
            <person name="Date S.V."/>
            <person name="Northen T.R."/>
            <person name="Cheng J.F."/>
            <person name="Burkart M.D."/>
            <person name="Woyke T."/>
        </authorList>
    </citation>
    <scope>NUCLEOTIDE SEQUENCE</scope>
    <source>
        <strain evidence="2">Df01</strain>
    </source>
</reference>